<evidence type="ECO:0000256" key="1">
    <source>
        <dbReference type="ARBA" id="ARBA00022801"/>
    </source>
</evidence>
<keyword evidence="1 4" id="KW-0378">Hydrolase</keyword>
<dbReference type="GO" id="GO:0016042">
    <property type="term" value="P:lipid catabolic process"/>
    <property type="evidence" value="ECO:0007669"/>
    <property type="project" value="UniProtKB-UniRule"/>
</dbReference>
<dbReference type="InterPro" id="IPR050301">
    <property type="entry name" value="NTE"/>
</dbReference>
<dbReference type="AlphaFoldDB" id="A0A6J4SFZ2"/>
<proteinExistence type="predicted"/>
<feature type="active site" description="Proton acceptor" evidence="4">
    <location>
        <position position="208"/>
    </location>
</feature>
<organism evidence="7">
    <name type="scientific">uncultured Solirubrobacterales bacterium</name>
    <dbReference type="NCBI Taxonomy" id="768556"/>
    <lineage>
        <taxon>Bacteria</taxon>
        <taxon>Bacillati</taxon>
        <taxon>Actinomycetota</taxon>
        <taxon>Thermoleophilia</taxon>
        <taxon>Solirubrobacterales</taxon>
        <taxon>environmental samples</taxon>
    </lineage>
</organism>
<dbReference type="GO" id="GO:0016787">
    <property type="term" value="F:hydrolase activity"/>
    <property type="evidence" value="ECO:0007669"/>
    <property type="project" value="UniProtKB-UniRule"/>
</dbReference>
<dbReference type="EMBL" id="CADCVV010000060">
    <property type="protein sequence ID" value="CAA9491382.1"/>
    <property type="molecule type" value="Genomic_DNA"/>
</dbReference>
<evidence type="ECO:0000256" key="4">
    <source>
        <dbReference type="PROSITE-ProRule" id="PRU01161"/>
    </source>
</evidence>
<evidence type="ECO:0000313" key="7">
    <source>
        <dbReference type="EMBL" id="CAA9491382.1"/>
    </source>
</evidence>
<protein>
    <recommendedName>
        <fullName evidence="6">PNPLA domain-containing protein</fullName>
    </recommendedName>
</protein>
<dbReference type="SUPFAM" id="SSF52151">
    <property type="entry name" value="FabD/lysophospholipase-like"/>
    <property type="match status" value="1"/>
</dbReference>
<feature type="short sequence motif" description="DGA/G" evidence="4">
    <location>
        <begin position="208"/>
        <end position="210"/>
    </location>
</feature>
<evidence type="ECO:0000256" key="5">
    <source>
        <dbReference type="SAM" id="MobiDB-lite"/>
    </source>
</evidence>
<dbReference type="PANTHER" id="PTHR14226:SF57">
    <property type="entry name" value="BLR7027 PROTEIN"/>
    <property type="match status" value="1"/>
</dbReference>
<comment type="caution">
    <text evidence="4">Lacks conserved residue(s) required for the propagation of feature annotation.</text>
</comment>
<dbReference type="InterPro" id="IPR002641">
    <property type="entry name" value="PNPLA_dom"/>
</dbReference>
<feature type="active site" description="Nucleophile" evidence="4">
    <location>
        <position position="43"/>
    </location>
</feature>
<dbReference type="PROSITE" id="PS51635">
    <property type="entry name" value="PNPLA"/>
    <property type="match status" value="1"/>
</dbReference>
<accession>A0A6J4SFZ2</accession>
<feature type="compositionally biased region" description="Low complexity" evidence="5">
    <location>
        <begin position="347"/>
        <end position="362"/>
    </location>
</feature>
<keyword evidence="2 4" id="KW-0442">Lipid degradation</keyword>
<reference evidence="7" key="1">
    <citation type="submission" date="2020-02" db="EMBL/GenBank/DDBJ databases">
        <authorList>
            <person name="Meier V. D."/>
        </authorList>
    </citation>
    <scope>NUCLEOTIDE SEQUENCE</scope>
    <source>
        <strain evidence="7">AVDCRST_MAG17</strain>
    </source>
</reference>
<keyword evidence="3 4" id="KW-0443">Lipid metabolism</keyword>
<feature type="short sequence motif" description="GXSXG" evidence="4">
    <location>
        <begin position="41"/>
        <end position="45"/>
    </location>
</feature>
<dbReference type="Pfam" id="PF01734">
    <property type="entry name" value="Patatin"/>
    <property type="match status" value="1"/>
</dbReference>
<feature type="region of interest" description="Disordered" evidence="5">
    <location>
        <begin position="326"/>
        <end position="362"/>
    </location>
</feature>
<sequence length="362" mass="37787">MRIGLVLGAGGVMGGAWLTGGLNAIATETGWDPASADYVVGTSAGSMIGALCASGVPPWFMVAHSGGETFEGLRDGHGRPASDADRNGGATYRLHRGLPVPGPGSWRLALRTLTNPGRHTPAQVASGWLPRGLVSTETLEGTIGRVVERGWSPHENLWVMACDYTTGRRVAFGRDGAPPADLTKAVAASCAIPGFYRPVTIAGRRYVDGGVYSPSNLDVLRDEGLDLVICLNPTSSRATLATQSLADRTAAATRSVAGRRLGREARKLREAGTEVVLVQPTTEDLAVMGRNLMSGRRRHELIELATRTVAEQLRAAGPAELLADLPAGAPERVGRPAGPPSEWPLLTGAATGPTTTPAAQAR</sequence>
<evidence type="ECO:0000259" key="6">
    <source>
        <dbReference type="PROSITE" id="PS51635"/>
    </source>
</evidence>
<dbReference type="Gene3D" id="3.40.1090.10">
    <property type="entry name" value="Cytosolic phospholipase A2 catalytic domain"/>
    <property type="match status" value="2"/>
</dbReference>
<feature type="domain" description="PNPLA" evidence="6">
    <location>
        <begin position="6"/>
        <end position="221"/>
    </location>
</feature>
<evidence type="ECO:0000256" key="2">
    <source>
        <dbReference type="ARBA" id="ARBA00022963"/>
    </source>
</evidence>
<name>A0A6J4SFZ2_9ACTN</name>
<dbReference type="InterPro" id="IPR016035">
    <property type="entry name" value="Acyl_Trfase/lysoPLipase"/>
</dbReference>
<dbReference type="PANTHER" id="PTHR14226">
    <property type="entry name" value="NEUROPATHY TARGET ESTERASE/SWISS CHEESE D.MELANOGASTER"/>
    <property type="match status" value="1"/>
</dbReference>
<gene>
    <name evidence="7" type="ORF">AVDCRST_MAG17-797</name>
</gene>
<evidence type="ECO:0000256" key="3">
    <source>
        <dbReference type="ARBA" id="ARBA00023098"/>
    </source>
</evidence>